<dbReference type="Gene3D" id="3.40.50.2300">
    <property type="match status" value="1"/>
</dbReference>
<dbReference type="InterPro" id="IPR039420">
    <property type="entry name" value="WalR-like"/>
</dbReference>
<evidence type="ECO:0000259" key="3">
    <source>
        <dbReference type="PROSITE" id="PS50110"/>
    </source>
</evidence>
<dbReference type="PANTHER" id="PTHR48111:SF9">
    <property type="entry name" value="TWO-COMPONENT RESPONSE REGULATOR RECEIVER PROTEIN"/>
    <property type="match status" value="1"/>
</dbReference>
<dbReference type="InterPro" id="IPR011006">
    <property type="entry name" value="CheY-like_superfamily"/>
</dbReference>
<feature type="domain" description="Response regulatory" evidence="3">
    <location>
        <begin position="10"/>
        <end position="124"/>
    </location>
</feature>
<dbReference type="InterPro" id="IPR001789">
    <property type="entry name" value="Sig_transdc_resp-reg_receiver"/>
</dbReference>
<accession>A0ABS1JV80</accession>
<dbReference type="InterPro" id="IPR009057">
    <property type="entry name" value="Homeodomain-like_sf"/>
</dbReference>
<evidence type="ECO:0000256" key="1">
    <source>
        <dbReference type="ARBA" id="ARBA00023125"/>
    </source>
</evidence>
<sequence>MNVIRAPCDAALLVGLEPAPLDALRGALHDRFEIFTARCGEQGLLLLEQACLPIVVCEQRMPGLSGLDFLRTVRARWPDTLRILLCDPEDAEDVVRGMAAAGLWQYLPKPWRPGQLLLTLLGAAQVWHLQQEMGRLALERGDAGPAAPAAAGLLREHVERVEARLIGQAMERHQGNKTRVAGELGLTRVGLRMKLAKLGLAKT</sequence>
<dbReference type="PRINTS" id="PR01590">
    <property type="entry name" value="HTHFIS"/>
</dbReference>
<organism evidence="4 5">
    <name type="scientific">Ramlibacter alkalitolerans</name>
    <dbReference type="NCBI Taxonomy" id="2039631"/>
    <lineage>
        <taxon>Bacteria</taxon>
        <taxon>Pseudomonadati</taxon>
        <taxon>Pseudomonadota</taxon>
        <taxon>Betaproteobacteria</taxon>
        <taxon>Burkholderiales</taxon>
        <taxon>Comamonadaceae</taxon>
        <taxon>Ramlibacter</taxon>
    </lineage>
</organism>
<proteinExistence type="predicted"/>
<evidence type="ECO:0000313" key="4">
    <source>
        <dbReference type="EMBL" id="MBL0428210.1"/>
    </source>
</evidence>
<evidence type="ECO:0000256" key="2">
    <source>
        <dbReference type="PROSITE-ProRule" id="PRU00169"/>
    </source>
</evidence>
<dbReference type="SMART" id="SM00448">
    <property type="entry name" value="REC"/>
    <property type="match status" value="1"/>
</dbReference>
<keyword evidence="5" id="KW-1185">Reference proteome</keyword>
<comment type="caution">
    <text evidence="4">The sequence shown here is derived from an EMBL/GenBank/DDBJ whole genome shotgun (WGS) entry which is preliminary data.</text>
</comment>
<dbReference type="RefSeq" id="WP_201692842.1">
    <property type="nucleotide sequence ID" value="NZ_JAEQND010000016.1"/>
</dbReference>
<protein>
    <submittedName>
        <fullName evidence="4">DNA-binding response regulator</fullName>
    </submittedName>
</protein>
<dbReference type="InterPro" id="IPR002197">
    <property type="entry name" value="HTH_Fis"/>
</dbReference>
<dbReference type="Gene3D" id="1.10.10.60">
    <property type="entry name" value="Homeodomain-like"/>
    <property type="match status" value="1"/>
</dbReference>
<dbReference type="Pfam" id="PF00072">
    <property type="entry name" value="Response_reg"/>
    <property type="match status" value="1"/>
</dbReference>
<dbReference type="GO" id="GO:0003677">
    <property type="term" value="F:DNA binding"/>
    <property type="evidence" value="ECO:0007669"/>
    <property type="project" value="UniProtKB-KW"/>
</dbReference>
<dbReference type="Proteomes" id="UP000622707">
    <property type="component" value="Unassembled WGS sequence"/>
</dbReference>
<dbReference type="PROSITE" id="PS50110">
    <property type="entry name" value="RESPONSE_REGULATORY"/>
    <property type="match status" value="1"/>
</dbReference>
<dbReference type="Pfam" id="PF02954">
    <property type="entry name" value="HTH_8"/>
    <property type="match status" value="1"/>
</dbReference>
<evidence type="ECO:0000313" key="5">
    <source>
        <dbReference type="Proteomes" id="UP000622707"/>
    </source>
</evidence>
<keyword evidence="1 4" id="KW-0238">DNA-binding</keyword>
<dbReference type="EMBL" id="JAEQND010000016">
    <property type="protein sequence ID" value="MBL0428210.1"/>
    <property type="molecule type" value="Genomic_DNA"/>
</dbReference>
<dbReference type="SUPFAM" id="SSF46689">
    <property type="entry name" value="Homeodomain-like"/>
    <property type="match status" value="1"/>
</dbReference>
<dbReference type="SUPFAM" id="SSF52172">
    <property type="entry name" value="CheY-like"/>
    <property type="match status" value="1"/>
</dbReference>
<dbReference type="PANTHER" id="PTHR48111">
    <property type="entry name" value="REGULATOR OF RPOS"/>
    <property type="match status" value="1"/>
</dbReference>
<reference evidence="4 5" key="1">
    <citation type="journal article" date="2017" name="Int. J. Syst. Evol. Microbiol.">
        <title>Ramlibacter alkalitolerans sp. nov., alkali-tolerant bacterium isolated from soil of ginseng.</title>
        <authorList>
            <person name="Lee D.H."/>
            <person name="Cha C.J."/>
        </authorList>
    </citation>
    <scope>NUCLEOTIDE SEQUENCE [LARGE SCALE GENOMIC DNA]</scope>
    <source>
        <strain evidence="4 5">KACC 19305</strain>
    </source>
</reference>
<name>A0ABS1JV80_9BURK</name>
<comment type="caution">
    <text evidence="2">Lacks conserved residue(s) required for the propagation of feature annotation.</text>
</comment>
<gene>
    <name evidence="4" type="ORF">JI746_24110</name>
</gene>